<feature type="domain" description="HTH luxR-type" evidence="4">
    <location>
        <begin position="120"/>
        <end position="185"/>
    </location>
</feature>
<dbReference type="GO" id="GO:0006355">
    <property type="term" value="P:regulation of DNA-templated transcription"/>
    <property type="evidence" value="ECO:0007669"/>
    <property type="project" value="InterPro"/>
</dbReference>
<dbReference type="EMBL" id="AF333038">
    <property type="protein sequence ID" value="AAK83172.1"/>
    <property type="molecule type" value="Genomic_DNA"/>
</dbReference>
<proteinExistence type="predicted"/>
<dbReference type="InterPro" id="IPR016032">
    <property type="entry name" value="Sig_transdc_resp-reg_C-effctor"/>
</dbReference>
<name>Q93KX3_STRVR</name>
<dbReference type="PRINTS" id="PR00038">
    <property type="entry name" value="HTHLUXR"/>
</dbReference>
<dbReference type="PANTHER" id="PTHR44688">
    <property type="entry name" value="DNA-BINDING TRANSCRIPTIONAL ACTIVATOR DEVR_DOSR"/>
    <property type="match status" value="1"/>
</dbReference>
<reference evidence="5" key="2">
    <citation type="journal article" date="2004" name="Chem. Biol.">
        <title>Novel avilamycin derivatives with improved polarity generated by targeted gene disruption.</title>
        <authorList>
            <person name="Weitnauer G."/>
            <person name="Hauser G."/>
            <person name="Hofmann C."/>
            <person name="Linder U."/>
            <person name="Boll R."/>
            <person name="Pelz K."/>
            <person name="Glaser S.J."/>
            <person name="Bechthold A."/>
        </authorList>
    </citation>
    <scope>NUCLEOTIDE SEQUENCE</scope>
    <source>
        <strain evidence="5">Tue57</strain>
    </source>
</reference>
<keyword evidence="1" id="KW-0805">Transcription regulation</keyword>
<dbReference type="Pfam" id="PF00196">
    <property type="entry name" value="GerE"/>
    <property type="match status" value="1"/>
</dbReference>
<protein>
    <submittedName>
        <fullName evidence="5">Putative two-component regulator</fullName>
    </submittedName>
</protein>
<dbReference type="SUPFAM" id="SSF46894">
    <property type="entry name" value="C-terminal effector domain of the bipartite response regulators"/>
    <property type="match status" value="1"/>
</dbReference>
<dbReference type="Gene3D" id="1.10.10.10">
    <property type="entry name" value="Winged helix-like DNA-binding domain superfamily/Winged helix DNA-binding domain"/>
    <property type="match status" value="1"/>
</dbReference>
<evidence type="ECO:0000256" key="2">
    <source>
        <dbReference type="ARBA" id="ARBA00023125"/>
    </source>
</evidence>
<dbReference type="PANTHER" id="PTHR44688:SF16">
    <property type="entry name" value="DNA-BINDING TRANSCRIPTIONAL ACTIVATOR DEVR_DOSR"/>
    <property type="match status" value="1"/>
</dbReference>
<dbReference type="PROSITE" id="PS50043">
    <property type="entry name" value="HTH_LUXR_2"/>
    <property type="match status" value="1"/>
</dbReference>
<gene>
    <name evidence="5" type="primary">aviC1</name>
</gene>
<evidence type="ECO:0000256" key="3">
    <source>
        <dbReference type="ARBA" id="ARBA00023163"/>
    </source>
</evidence>
<evidence type="ECO:0000256" key="1">
    <source>
        <dbReference type="ARBA" id="ARBA00023015"/>
    </source>
</evidence>
<dbReference type="AlphaFoldDB" id="Q93KX3"/>
<dbReference type="SMART" id="SM00421">
    <property type="entry name" value="HTH_LUXR"/>
    <property type="match status" value="1"/>
</dbReference>
<dbReference type="GO" id="GO:0003677">
    <property type="term" value="F:DNA binding"/>
    <property type="evidence" value="ECO:0007669"/>
    <property type="project" value="UniProtKB-KW"/>
</dbReference>
<organism evidence="5">
    <name type="scientific">Streptomyces viridochromogenes Tue57</name>
    <dbReference type="NCBI Taxonomy" id="1160705"/>
    <lineage>
        <taxon>Bacteria</taxon>
        <taxon>Bacillati</taxon>
        <taxon>Actinomycetota</taxon>
        <taxon>Actinomycetes</taxon>
        <taxon>Kitasatosporales</taxon>
        <taxon>Streptomycetaceae</taxon>
        <taxon>Streptomyces</taxon>
    </lineage>
</organism>
<dbReference type="CDD" id="cd06170">
    <property type="entry name" value="LuxR_C_like"/>
    <property type="match status" value="1"/>
</dbReference>
<dbReference type="InterPro" id="IPR036388">
    <property type="entry name" value="WH-like_DNA-bd_sf"/>
</dbReference>
<evidence type="ECO:0000259" key="4">
    <source>
        <dbReference type="PROSITE" id="PS50043"/>
    </source>
</evidence>
<sequence>MPCTHRARAALSALPTPRRALLTTAGGTKAPQPGRRCDKMIKMSNVQDPFVAWVVSPSRLHSSVVAPFGALILDASDDLLGHARTTRSYGGQTLPYSGCDSSDSGDDRFLHEDQFPWLEGLSQVHLLSDRELQVFLLLSHGYSNREIAALLGVTERTVKAHMAQILAKLGVESRLQAGLVAFAHGLPGHIGDAEGSDHPPDTSAGS</sequence>
<evidence type="ECO:0000313" key="5">
    <source>
        <dbReference type="EMBL" id="AAK83172.1"/>
    </source>
</evidence>
<keyword evidence="2" id="KW-0238">DNA-binding</keyword>
<dbReference type="InterPro" id="IPR000792">
    <property type="entry name" value="Tscrpt_reg_LuxR_C"/>
</dbReference>
<reference evidence="5" key="1">
    <citation type="journal article" date="2001" name="Chem. Biol.">
        <title>Biosynthesis of the orthosomycin antibiotic avilamycin A: deductions from the molecular analysis of the avi biosynthetic gene cluster of Streptomyces viridochromogenes Tu57 and production of new antibiotics.</title>
        <authorList>
            <person name="Weitnauer G."/>
            <person name="Muhlenweg A."/>
            <person name="Trefzer A."/>
            <person name="Hoffmeister D."/>
            <person name="Sussmuth R.D."/>
            <person name="Jung G."/>
            <person name="Welzel K."/>
            <person name="Vente A."/>
            <person name="Girreser U."/>
            <person name="Bechthold A."/>
        </authorList>
    </citation>
    <scope>NUCLEOTIDE SEQUENCE</scope>
    <source>
        <strain evidence="5">Tue57</strain>
    </source>
</reference>
<keyword evidence="3" id="KW-0804">Transcription</keyword>
<accession>Q93KX3</accession>